<dbReference type="OrthoDB" id="275124at2"/>
<evidence type="ECO:0000313" key="3">
    <source>
        <dbReference type="Proteomes" id="UP000000557"/>
    </source>
</evidence>
<protein>
    <submittedName>
        <fullName evidence="2">Gll2954 protein</fullName>
    </submittedName>
</protein>
<sequence>MTDASFFDESTEQSQVKSAIVSKYFWAWAQVMMSAARRYPQRSSGRIAYIDLFCGPGEYADGAPSTPLKVLGQAVADPRLRQMLVTIFNDKDGDACETLQQAIQDLPGIKILRYAPEIWNEEVGETIARRFKQISFVPTLFFVDPWGYKGLSLELINSVLKDWGCDCIFFFNYNRVSMGLANPAVKAHMDALFGPPRAQTLREQVAALPPQERELAVVEALCQALKAGGRYVLPFRFKNASGGRTSHYIVFVSKAERGYILMKDIMAGESSHSHQGVPTFEYAPAPPQRKLLFEMSRPLDTLADELLQRYAGQSLSVEQVFLRHHVDTPYVIKNYKAALLELERQGKIQVRATTGTRRKGTMANHLFIVFPEPPVTHDA</sequence>
<dbReference type="InParanoid" id="Q7NCM4"/>
<dbReference type="AlphaFoldDB" id="Q7NCM4"/>
<organism evidence="2 3">
    <name type="scientific">Gloeobacter violaceus (strain ATCC 29082 / PCC 7421)</name>
    <dbReference type="NCBI Taxonomy" id="251221"/>
    <lineage>
        <taxon>Bacteria</taxon>
        <taxon>Bacillati</taxon>
        <taxon>Cyanobacteriota</taxon>
        <taxon>Cyanophyceae</taxon>
        <taxon>Gloeobacterales</taxon>
        <taxon>Gloeobacteraceae</taxon>
        <taxon>Gloeobacter</taxon>
    </lineage>
</organism>
<dbReference type="eggNOG" id="COG4422">
    <property type="taxonomic scope" value="Bacteria"/>
</dbReference>
<dbReference type="InterPro" id="IPR054339">
    <property type="entry name" value="GMT_wHTH"/>
</dbReference>
<accession>Q7NCM4</accession>
<name>Q7NCM4_GLOVI</name>
<gene>
    <name evidence="2" type="ordered locus">gll2954</name>
</gene>
<dbReference type="EnsemblBacteria" id="BAC90895">
    <property type="protein sequence ID" value="BAC90895"/>
    <property type="gene ID" value="BAC90895"/>
</dbReference>
<feature type="domain" description="GMT-like wHTH" evidence="1">
    <location>
        <begin position="287"/>
        <end position="355"/>
    </location>
</feature>
<dbReference type="PATRIC" id="fig|251221.4.peg.2982"/>
<dbReference type="NCBIfam" id="TIGR04474">
    <property type="entry name" value="tcm_partner"/>
    <property type="match status" value="1"/>
</dbReference>
<dbReference type="STRING" id="251221.gene:10760458"/>
<reference evidence="2 3" key="1">
    <citation type="journal article" date="2003" name="DNA Res.">
        <title>Complete genome structure of Gloeobacter violaceus PCC 7421, a cyanobacterium that lacks thylakoids.</title>
        <authorList>
            <person name="Nakamura Y."/>
            <person name="Kaneko T."/>
            <person name="Sato S."/>
            <person name="Mimuro M."/>
            <person name="Miyashita H."/>
            <person name="Tsuchiya T."/>
            <person name="Sasamoto S."/>
            <person name="Watanabe A."/>
            <person name="Kawashima K."/>
            <person name="Kishida Y."/>
            <person name="Kiyokawa C."/>
            <person name="Kohara M."/>
            <person name="Matsumoto M."/>
            <person name="Matsuno A."/>
            <person name="Nakazaki N."/>
            <person name="Shimpo S."/>
            <person name="Takeuchi C."/>
            <person name="Yamada M."/>
            <person name="Tabata S."/>
        </authorList>
    </citation>
    <scope>NUCLEOTIDE SEQUENCE [LARGE SCALE GENOMIC DNA]</scope>
    <source>
        <strain evidence="3">ATCC 29082 / PCC 7421</strain>
    </source>
</reference>
<evidence type="ECO:0000259" key="1">
    <source>
        <dbReference type="Pfam" id="PF22560"/>
    </source>
</evidence>
<dbReference type="Proteomes" id="UP000000557">
    <property type="component" value="Chromosome"/>
</dbReference>
<evidence type="ECO:0000313" key="2">
    <source>
        <dbReference type="EMBL" id="BAC90895.1"/>
    </source>
</evidence>
<dbReference type="EMBL" id="BA000045">
    <property type="protein sequence ID" value="BAC90895.1"/>
    <property type="molecule type" value="Genomic_DNA"/>
</dbReference>
<dbReference type="PhylomeDB" id="Q7NCM4"/>
<reference evidence="2 3" key="2">
    <citation type="journal article" date="2003" name="DNA Res.">
        <title>Complete genome structure of Gloeobacter violaceus PCC 7421, a cyanobacterium that lacks thylakoids (supplement).</title>
        <authorList>
            <person name="Nakamura Y."/>
            <person name="Kaneko T."/>
            <person name="Sato S."/>
            <person name="Mimuro M."/>
            <person name="Miyashita H."/>
            <person name="Tsuchiya T."/>
            <person name="Sasamoto S."/>
            <person name="Watanabe A."/>
            <person name="Kawashima K."/>
            <person name="Kishida Y."/>
            <person name="Kiyokawa C."/>
            <person name="Kohara M."/>
            <person name="Matsumoto M."/>
            <person name="Matsuno A."/>
            <person name="Nakazaki N."/>
            <person name="Shimpo S."/>
            <person name="Takeuchi C."/>
            <person name="Yamada M."/>
            <person name="Tabata S."/>
        </authorList>
    </citation>
    <scope>NUCLEOTIDE SEQUENCE [LARGE SCALE GENOMIC DNA]</scope>
    <source>
        <strain evidence="3">ATCC 29082 / PCC 7421</strain>
    </source>
</reference>
<dbReference type="KEGG" id="gvi:gll2954"/>
<dbReference type="HOGENOM" id="CLU_063017_0_0_3"/>
<dbReference type="RefSeq" id="WP_011142948.1">
    <property type="nucleotide sequence ID" value="NC_005125.1"/>
</dbReference>
<dbReference type="Pfam" id="PF22560">
    <property type="entry name" value="GMT-wHTH"/>
    <property type="match status" value="1"/>
</dbReference>
<dbReference type="InterPro" id="IPR031009">
    <property type="entry name" value="Tcm_partner"/>
</dbReference>
<proteinExistence type="predicted"/>
<keyword evidence="3" id="KW-1185">Reference proteome</keyword>